<dbReference type="EMBL" id="JACRIW010000016">
    <property type="protein sequence ID" value="MBI5168197.1"/>
    <property type="molecule type" value="Genomic_DNA"/>
</dbReference>
<evidence type="ECO:0000313" key="2">
    <source>
        <dbReference type="Proteomes" id="UP000696931"/>
    </source>
</evidence>
<comment type="caution">
    <text evidence="1">The sequence shown here is derived from an EMBL/GenBank/DDBJ whole genome shotgun (WGS) entry which is preliminary data.</text>
</comment>
<dbReference type="Proteomes" id="UP000696931">
    <property type="component" value="Unassembled WGS sequence"/>
</dbReference>
<sequence length="264" mass="27978">MIARAVLLDAYEALGPHRENTVLIGAQAVYLHTGEGELQVTPFTEDADLALDPRSIGNDPRIEQCMLAAGFVLGPNPGNWRGPHDTHVDLMVPATLGGAPGRRGARMPPHATNAARQASGIEACIVDVVTLRLSALDPADGRAFEVRVAGPAALLVAKAHKLGERVTQGPSRVEPKDALDVFRLLMAVGPEPLAARLRVLLDHPVTGDATRRALAYLSGLFATAHGEGPTLVAQALAETDDPEAAREASWQLMQALLQLMRATD</sequence>
<gene>
    <name evidence="1" type="ORF">HZA61_01790</name>
</gene>
<accession>A0A933S924</accession>
<name>A0A933S924_UNCEI</name>
<dbReference type="AlphaFoldDB" id="A0A933S924"/>
<evidence type="ECO:0000313" key="1">
    <source>
        <dbReference type="EMBL" id="MBI5168197.1"/>
    </source>
</evidence>
<reference evidence="1" key="1">
    <citation type="submission" date="2020-07" db="EMBL/GenBank/DDBJ databases">
        <title>Huge and variable diversity of episymbiotic CPR bacteria and DPANN archaea in groundwater ecosystems.</title>
        <authorList>
            <person name="He C.Y."/>
            <person name="Keren R."/>
            <person name="Whittaker M."/>
            <person name="Farag I.F."/>
            <person name="Doudna J."/>
            <person name="Cate J.H.D."/>
            <person name="Banfield J.F."/>
        </authorList>
    </citation>
    <scope>NUCLEOTIDE SEQUENCE</scope>
    <source>
        <strain evidence="1">NC_groundwater_1813_Pr3_B-0.1um_71_17</strain>
    </source>
</reference>
<organism evidence="1 2">
    <name type="scientific">Eiseniibacteriota bacterium</name>
    <dbReference type="NCBI Taxonomy" id="2212470"/>
    <lineage>
        <taxon>Bacteria</taxon>
        <taxon>Candidatus Eiseniibacteriota</taxon>
    </lineage>
</organism>
<protein>
    <submittedName>
        <fullName evidence="1">Uncharacterized protein</fullName>
    </submittedName>
</protein>
<proteinExistence type="predicted"/>